<keyword evidence="2" id="KW-1185">Reference proteome</keyword>
<proteinExistence type="predicted"/>
<sequence length="50" mass="6184">MFVVCKVVRKTRFVRAEEMDLVTGLEEVEKHCWEEPPPKNRMERFWSWLM</sequence>
<evidence type="ECO:0000313" key="2">
    <source>
        <dbReference type="Proteomes" id="UP001383192"/>
    </source>
</evidence>
<organism evidence="1 2">
    <name type="scientific">Paramarasmius palmivorus</name>
    <dbReference type="NCBI Taxonomy" id="297713"/>
    <lineage>
        <taxon>Eukaryota</taxon>
        <taxon>Fungi</taxon>
        <taxon>Dikarya</taxon>
        <taxon>Basidiomycota</taxon>
        <taxon>Agaricomycotina</taxon>
        <taxon>Agaricomycetes</taxon>
        <taxon>Agaricomycetidae</taxon>
        <taxon>Agaricales</taxon>
        <taxon>Marasmiineae</taxon>
        <taxon>Marasmiaceae</taxon>
        <taxon>Paramarasmius</taxon>
    </lineage>
</organism>
<name>A0AAW0CYK5_9AGAR</name>
<protein>
    <submittedName>
        <fullName evidence="1">Uncharacterized protein</fullName>
    </submittedName>
</protein>
<dbReference type="AlphaFoldDB" id="A0AAW0CYK5"/>
<reference evidence="1 2" key="1">
    <citation type="submission" date="2024-01" db="EMBL/GenBank/DDBJ databases">
        <title>A draft genome for a cacao thread blight-causing isolate of Paramarasmius palmivorus.</title>
        <authorList>
            <person name="Baruah I.K."/>
            <person name="Bukari Y."/>
            <person name="Amoako-Attah I."/>
            <person name="Meinhardt L.W."/>
            <person name="Bailey B.A."/>
            <person name="Cohen S.P."/>
        </authorList>
    </citation>
    <scope>NUCLEOTIDE SEQUENCE [LARGE SCALE GENOMIC DNA]</scope>
    <source>
        <strain evidence="1 2">GH-12</strain>
    </source>
</reference>
<gene>
    <name evidence="1" type="ORF">VNI00_008228</name>
</gene>
<accession>A0AAW0CYK5</accession>
<dbReference type="EMBL" id="JAYKXP010000028">
    <property type="protein sequence ID" value="KAK7043617.1"/>
    <property type="molecule type" value="Genomic_DNA"/>
</dbReference>
<evidence type="ECO:0000313" key="1">
    <source>
        <dbReference type="EMBL" id="KAK7043617.1"/>
    </source>
</evidence>
<dbReference type="Proteomes" id="UP001383192">
    <property type="component" value="Unassembled WGS sequence"/>
</dbReference>
<comment type="caution">
    <text evidence="1">The sequence shown here is derived from an EMBL/GenBank/DDBJ whole genome shotgun (WGS) entry which is preliminary data.</text>
</comment>